<evidence type="ECO:0000313" key="2">
    <source>
        <dbReference type="EMBL" id="VDD85281.1"/>
    </source>
</evidence>
<dbReference type="WBParaSite" id="EVEC_0000062901-mRNA-1">
    <property type="protein sequence ID" value="EVEC_0000062901-mRNA-1"/>
    <property type="gene ID" value="EVEC_0000062901"/>
</dbReference>
<dbReference type="AlphaFoldDB" id="A0A0N4UTK9"/>
<evidence type="ECO:0000313" key="4">
    <source>
        <dbReference type="WBParaSite" id="EVEC_0000062901-mRNA-1"/>
    </source>
</evidence>
<feature type="compositionally biased region" description="Basic and acidic residues" evidence="1">
    <location>
        <begin position="128"/>
        <end position="152"/>
    </location>
</feature>
<protein>
    <submittedName>
        <fullName evidence="4">Signal peptide protein</fullName>
    </submittedName>
</protein>
<feature type="region of interest" description="Disordered" evidence="1">
    <location>
        <begin position="1"/>
        <end position="29"/>
    </location>
</feature>
<keyword evidence="3" id="KW-1185">Reference proteome</keyword>
<gene>
    <name evidence="2" type="ORF">EVEC_LOCUS424</name>
</gene>
<reference evidence="4" key="1">
    <citation type="submission" date="2017-02" db="UniProtKB">
        <authorList>
            <consortium name="WormBaseParasite"/>
        </authorList>
    </citation>
    <scope>IDENTIFICATION</scope>
</reference>
<dbReference type="Proteomes" id="UP000274131">
    <property type="component" value="Unassembled WGS sequence"/>
</dbReference>
<dbReference type="EMBL" id="UXUI01000600">
    <property type="protein sequence ID" value="VDD85281.1"/>
    <property type="molecule type" value="Genomic_DNA"/>
</dbReference>
<feature type="compositionally biased region" description="Basic and acidic residues" evidence="1">
    <location>
        <begin position="15"/>
        <end position="29"/>
    </location>
</feature>
<feature type="region of interest" description="Disordered" evidence="1">
    <location>
        <begin position="115"/>
        <end position="152"/>
    </location>
</feature>
<name>A0A0N4UTK9_ENTVE</name>
<accession>A0A0N4UTK9</accession>
<sequence>MIAKENFSPSVAEPVKAEENQKLADDKEITKEEEALSKLNRHGESKPHDVGDRIIVAGLAENGLPLVFGVTEGEISYVLESAKTQVEEPIQPAGNQSATVMTQVTGANVPIASTLAESQPPVEQPTHSADESKPVEVPLPEHEASNAKVEPV</sequence>
<proteinExistence type="predicted"/>
<reference evidence="2 3" key="2">
    <citation type="submission" date="2018-10" db="EMBL/GenBank/DDBJ databases">
        <authorList>
            <consortium name="Pathogen Informatics"/>
        </authorList>
    </citation>
    <scope>NUCLEOTIDE SEQUENCE [LARGE SCALE GENOMIC DNA]</scope>
</reference>
<evidence type="ECO:0000256" key="1">
    <source>
        <dbReference type="SAM" id="MobiDB-lite"/>
    </source>
</evidence>
<evidence type="ECO:0000313" key="3">
    <source>
        <dbReference type="Proteomes" id="UP000274131"/>
    </source>
</evidence>
<organism evidence="4">
    <name type="scientific">Enterobius vermicularis</name>
    <name type="common">Human pinworm</name>
    <dbReference type="NCBI Taxonomy" id="51028"/>
    <lineage>
        <taxon>Eukaryota</taxon>
        <taxon>Metazoa</taxon>
        <taxon>Ecdysozoa</taxon>
        <taxon>Nematoda</taxon>
        <taxon>Chromadorea</taxon>
        <taxon>Rhabditida</taxon>
        <taxon>Spirurina</taxon>
        <taxon>Oxyuridomorpha</taxon>
        <taxon>Oxyuroidea</taxon>
        <taxon>Oxyuridae</taxon>
        <taxon>Enterobius</taxon>
    </lineage>
</organism>